<feature type="compositionally biased region" description="Low complexity" evidence="1">
    <location>
        <begin position="573"/>
        <end position="583"/>
    </location>
</feature>
<comment type="caution">
    <text evidence="2">The sequence shown here is derived from an EMBL/GenBank/DDBJ whole genome shotgun (WGS) entry which is preliminary data.</text>
</comment>
<evidence type="ECO:0000313" key="4">
    <source>
        <dbReference type="Proteomes" id="UP001642409"/>
    </source>
</evidence>
<dbReference type="EMBL" id="CATOUU010001090">
    <property type="protein sequence ID" value="CAI9971252.1"/>
    <property type="molecule type" value="Genomic_DNA"/>
</dbReference>
<evidence type="ECO:0000313" key="3">
    <source>
        <dbReference type="EMBL" id="CAL5995988.1"/>
    </source>
</evidence>
<proteinExistence type="predicted"/>
<reference evidence="2" key="1">
    <citation type="submission" date="2023-06" db="EMBL/GenBank/DDBJ databases">
        <authorList>
            <person name="Kurt Z."/>
        </authorList>
    </citation>
    <scope>NUCLEOTIDE SEQUENCE</scope>
</reference>
<protein>
    <submittedName>
        <fullName evidence="2">Uncharacterized protein</fullName>
    </submittedName>
</protein>
<organism evidence="2">
    <name type="scientific">Hexamita inflata</name>
    <dbReference type="NCBI Taxonomy" id="28002"/>
    <lineage>
        <taxon>Eukaryota</taxon>
        <taxon>Metamonada</taxon>
        <taxon>Diplomonadida</taxon>
        <taxon>Hexamitidae</taxon>
        <taxon>Hexamitinae</taxon>
        <taxon>Hexamita</taxon>
    </lineage>
</organism>
<dbReference type="EMBL" id="CAXDID020000034">
    <property type="protein sequence ID" value="CAL5995988.1"/>
    <property type="molecule type" value="Genomic_DNA"/>
</dbReference>
<reference evidence="3 4" key="2">
    <citation type="submission" date="2024-07" db="EMBL/GenBank/DDBJ databases">
        <authorList>
            <person name="Akdeniz Z."/>
        </authorList>
    </citation>
    <scope>NUCLEOTIDE SEQUENCE [LARGE SCALE GENOMIC DNA]</scope>
</reference>
<accession>A0AA86RDQ8</accession>
<gene>
    <name evidence="3" type="ORF">HINF_LOCUS14440</name>
    <name evidence="2" type="ORF">HINF_LOCUS58897</name>
</gene>
<evidence type="ECO:0000313" key="2">
    <source>
        <dbReference type="EMBL" id="CAI9971252.1"/>
    </source>
</evidence>
<feature type="region of interest" description="Disordered" evidence="1">
    <location>
        <begin position="538"/>
        <end position="583"/>
    </location>
</feature>
<keyword evidence="4" id="KW-1185">Reference proteome</keyword>
<sequence>MFITDQIGKVLEKYPLIVNEDNVVPELNQGINAPYREQDNKYSYLNRIIQHNSNFYTLIKDVIYRIEMNKLTAIAIVPYVRCKEVIQYNYGRLCVIENTLIVTDNQKFYKQQQDNSLVPVQLFYKQKEIFPQYAYMFDFNNHATISVFENNRWSIFEFTSLNESNLIYMNDVIIMSYNNQGIQVFKVNAQSSYLVLDYSQSYLAKRFCFESELKIEFIDGNFTYQNEQMTNLVKDYSDQKLRVSQLMQNYPYTQISTIQQIKNEEEVEFFNEICLSNRHQIENHIIFYKKECAIITDLNRVVVFKTKLQYKTNSDIKFSHRSNEKLWLFNNKLYTLINNVLVNVDLFTVTEVLTIPASSNNSSNQLCMYNNQLLMTNQQQFFVMEGDQLTVKEFYLNGQCIKSEKSRIYSFGPITVAYVDINGRNLIIQLNDKCVVLYCSKIIPYLAVSGLWIMKIAECQFVVVDLTKQKPEILFSLDEIDITQISQTNNHYDFDSLVLKKLVDSEYVQRRDQIYKTECEKVNMQTMEEIKGKFEQYSNEQSVYEDSVIDTNSNDDYEEEDEDNENSNESDNSDSNQSDRSWM</sequence>
<name>A0AA86RDQ8_9EUKA</name>
<evidence type="ECO:0000256" key="1">
    <source>
        <dbReference type="SAM" id="MobiDB-lite"/>
    </source>
</evidence>
<feature type="compositionally biased region" description="Acidic residues" evidence="1">
    <location>
        <begin position="553"/>
        <end position="572"/>
    </location>
</feature>
<dbReference type="Proteomes" id="UP001642409">
    <property type="component" value="Unassembled WGS sequence"/>
</dbReference>
<dbReference type="AlphaFoldDB" id="A0AA86RDQ8"/>